<reference evidence="2 3" key="1">
    <citation type="submission" date="2023-05" db="EMBL/GenBank/DDBJ databases">
        <title>B98-5 Cell Line De Novo Hybrid Assembly: An Optical Mapping Approach.</title>
        <authorList>
            <person name="Kananen K."/>
            <person name="Auerbach J.A."/>
            <person name="Kautto E."/>
            <person name="Blachly J.S."/>
        </authorList>
    </citation>
    <scope>NUCLEOTIDE SEQUENCE [LARGE SCALE GENOMIC DNA]</scope>
    <source>
        <strain evidence="2">B95-8</strain>
        <tissue evidence="2">Cell line</tissue>
    </source>
</reference>
<accession>A0ABQ9V187</accession>
<protein>
    <recommendedName>
        <fullName evidence="4">Basic proline-rich protein-like</fullName>
    </recommendedName>
</protein>
<evidence type="ECO:0008006" key="4">
    <source>
        <dbReference type="Google" id="ProtNLM"/>
    </source>
</evidence>
<dbReference type="EMBL" id="JASSZA010000009">
    <property type="protein sequence ID" value="KAK2102850.1"/>
    <property type="molecule type" value="Genomic_DNA"/>
</dbReference>
<gene>
    <name evidence="2" type="ORF">P7K49_020517</name>
</gene>
<evidence type="ECO:0000313" key="3">
    <source>
        <dbReference type="Proteomes" id="UP001266305"/>
    </source>
</evidence>
<feature type="compositionally biased region" description="Low complexity" evidence="1">
    <location>
        <begin position="92"/>
        <end position="104"/>
    </location>
</feature>
<dbReference type="Proteomes" id="UP001266305">
    <property type="component" value="Unassembled WGS sequence"/>
</dbReference>
<comment type="caution">
    <text evidence="2">The sequence shown here is derived from an EMBL/GenBank/DDBJ whole genome shotgun (WGS) entry which is preliminary data.</text>
</comment>
<evidence type="ECO:0000313" key="2">
    <source>
        <dbReference type="EMBL" id="KAK2102850.1"/>
    </source>
</evidence>
<organism evidence="2 3">
    <name type="scientific">Saguinus oedipus</name>
    <name type="common">Cotton-top tamarin</name>
    <name type="synonym">Oedipomidas oedipus</name>
    <dbReference type="NCBI Taxonomy" id="9490"/>
    <lineage>
        <taxon>Eukaryota</taxon>
        <taxon>Metazoa</taxon>
        <taxon>Chordata</taxon>
        <taxon>Craniata</taxon>
        <taxon>Vertebrata</taxon>
        <taxon>Euteleostomi</taxon>
        <taxon>Mammalia</taxon>
        <taxon>Eutheria</taxon>
        <taxon>Euarchontoglires</taxon>
        <taxon>Primates</taxon>
        <taxon>Haplorrhini</taxon>
        <taxon>Platyrrhini</taxon>
        <taxon>Cebidae</taxon>
        <taxon>Callitrichinae</taxon>
        <taxon>Saguinus</taxon>
    </lineage>
</organism>
<evidence type="ECO:0000256" key="1">
    <source>
        <dbReference type="SAM" id="MobiDB-lite"/>
    </source>
</evidence>
<proteinExistence type="predicted"/>
<keyword evidence="3" id="KW-1185">Reference proteome</keyword>
<feature type="region of interest" description="Disordered" evidence="1">
    <location>
        <begin position="26"/>
        <end position="247"/>
    </location>
</feature>
<name>A0ABQ9V187_SAGOE</name>
<sequence length="247" mass="25890">MERLRDPLPLSPSSANFFHSAHTLRGSARTRVRQTLPPRAWPRAPGLRVRCPPETPSRSRSPQAGDLRARGSPAPYRPCPPAWSLATPPAPQARAALRSPLPRAAEPRAPRPAPRARRGPDRSRLPPAGALAEPPRSGRKRSREQASPALALARRAPCDPQPPARGSPRAARPAPPDKALRARGAPANFGGAGSGIMAAAALPRAGTPSPLLPASAGAPGSPGPGLGARDPNLAVLGPRRTRLTHRR</sequence>
<feature type="compositionally biased region" description="Low complexity" evidence="1">
    <location>
        <begin position="208"/>
        <end position="219"/>
    </location>
</feature>